<dbReference type="InterPro" id="IPR007138">
    <property type="entry name" value="ABM_dom"/>
</dbReference>
<dbReference type="PANTHER" id="PTHR33336:SF15">
    <property type="entry name" value="ABM DOMAIN-CONTAINING PROTEIN"/>
    <property type="match status" value="1"/>
</dbReference>
<dbReference type="AlphaFoldDB" id="A0A3G8YAP7"/>
<name>A0A3G8YAP7_9FLAO</name>
<dbReference type="GO" id="GO:0004497">
    <property type="term" value="F:monooxygenase activity"/>
    <property type="evidence" value="ECO:0007669"/>
    <property type="project" value="UniProtKB-KW"/>
</dbReference>
<dbReference type="InterPro" id="IPR050744">
    <property type="entry name" value="AI-2_Isomerase_LsrG"/>
</dbReference>
<sequence length="97" mass="11677">MMAVYLSAIIHIKENYMMDAIELLKKLVIETRKENGCIQYDLFEDVRNKGVFFIHEQWETNENLQSHQALEHMIYFRENIATYMEEPNKVYLGNKLF</sequence>
<dbReference type="SUPFAM" id="SSF54909">
    <property type="entry name" value="Dimeric alpha+beta barrel"/>
    <property type="match status" value="1"/>
</dbReference>
<protein>
    <submittedName>
        <fullName evidence="2">Antibiotic biosynthesis monooxygenase</fullName>
    </submittedName>
</protein>
<feature type="domain" description="ABM" evidence="1">
    <location>
        <begin position="4"/>
        <end position="92"/>
    </location>
</feature>
<evidence type="ECO:0000313" key="2">
    <source>
        <dbReference type="EMBL" id="AZI41267.1"/>
    </source>
</evidence>
<reference evidence="3" key="1">
    <citation type="submission" date="2018-11" db="EMBL/GenBank/DDBJ databases">
        <title>Proposal to divide the Flavobacteriaceae and reorganize its genera based on Amino Acid Identity values calculated from whole genome sequences.</title>
        <authorList>
            <person name="Nicholson A.C."/>
            <person name="Gulvik C.A."/>
            <person name="Whitney A.M."/>
            <person name="Humrighouse B.W."/>
            <person name="Bell M."/>
            <person name="Holmes B."/>
            <person name="Steigerwalt A.B."/>
            <person name="Villarma A."/>
            <person name="Sheth M."/>
            <person name="Batra D."/>
            <person name="Pryor J."/>
            <person name="Bernardet J.-F."/>
            <person name="Hugo C."/>
            <person name="Kampfer P."/>
            <person name="Newman J.D."/>
            <person name="McQuiston J.R."/>
        </authorList>
    </citation>
    <scope>NUCLEOTIDE SEQUENCE [LARGE SCALE GENOMIC DNA]</scope>
    <source>
        <strain evidence="3">F5649</strain>
    </source>
</reference>
<organism evidence="2 3">
    <name type="scientific">Epilithonimonas vandammei</name>
    <dbReference type="NCBI Taxonomy" id="2487072"/>
    <lineage>
        <taxon>Bacteria</taxon>
        <taxon>Pseudomonadati</taxon>
        <taxon>Bacteroidota</taxon>
        <taxon>Flavobacteriia</taxon>
        <taxon>Flavobacteriales</taxon>
        <taxon>Weeksellaceae</taxon>
        <taxon>Chryseobacterium group</taxon>
        <taxon>Epilithonimonas</taxon>
    </lineage>
</organism>
<gene>
    <name evidence="2" type="ORF">EIB74_07875</name>
</gene>
<evidence type="ECO:0000259" key="1">
    <source>
        <dbReference type="PROSITE" id="PS51725"/>
    </source>
</evidence>
<accession>A0A3G8YAP7</accession>
<evidence type="ECO:0000313" key="3">
    <source>
        <dbReference type="Proteomes" id="UP000281810"/>
    </source>
</evidence>
<dbReference type="PROSITE" id="PS51725">
    <property type="entry name" value="ABM"/>
    <property type="match status" value="1"/>
</dbReference>
<dbReference type="Gene3D" id="3.30.70.100">
    <property type="match status" value="1"/>
</dbReference>
<dbReference type="OrthoDB" id="9806189at2"/>
<keyword evidence="2" id="KW-0503">Monooxygenase</keyword>
<dbReference type="InterPro" id="IPR011008">
    <property type="entry name" value="Dimeric_a/b-barrel"/>
</dbReference>
<proteinExistence type="predicted"/>
<keyword evidence="2" id="KW-0560">Oxidoreductase</keyword>
<dbReference type="EMBL" id="CP034161">
    <property type="protein sequence ID" value="AZI41267.1"/>
    <property type="molecule type" value="Genomic_DNA"/>
</dbReference>
<dbReference type="Proteomes" id="UP000281810">
    <property type="component" value="Chromosome"/>
</dbReference>
<keyword evidence="3" id="KW-1185">Reference proteome</keyword>
<dbReference type="PANTHER" id="PTHR33336">
    <property type="entry name" value="QUINOL MONOOXYGENASE YGIN-RELATED"/>
    <property type="match status" value="1"/>
</dbReference>
<dbReference type="Pfam" id="PF03992">
    <property type="entry name" value="ABM"/>
    <property type="match status" value="1"/>
</dbReference>